<evidence type="ECO:0000313" key="2">
    <source>
        <dbReference type="Proteomes" id="UP001597506"/>
    </source>
</evidence>
<organism evidence="1 2">
    <name type="scientific">Bacillus seohaeanensis</name>
    <dbReference type="NCBI Taxonomy" id="284580"/>
    <lineage>
        <taxon>Bacteria</taxon>
        <taxon>Bacillati</taxon>
        <taxon>Bacillota</taxon>
        <taxon>Bacilli</taxon>
        <taxon>Bacillales</taxon>
        <taxon>Bacillaceae</taxon>
        <taxon>Bacillus</taxon>
    </lineage>
</organism>
<protein>
    <submittedName>
        <fullName evidence="1">Uncharacterized protein</fullName>
    </submittedName>
</protein>
<comment type="caution">
    <text evidence="1">The sequence shown here is derived from an EMBL/GenBank/DDBJ whole genome shotgun (WGS) entry which is preliminary data.</text>
</comment>
<dbReference type="Proteomes" id="UP001597506">
    <property type="component" value="Unassembled WGS sequence"/>
</dbReference>
<reference evidence="2" key="1">
    <citation type="journal article" date="2019" name="Int. J. Syst. Evol. Microbiol.">
        <title>The Global Catalogue of Microorganisms (GCM) 10K type strain sequencing project: providing services to taxonomists for standard genome sequencing and annotation.</title>
        <authorList>
            <consortium name="The Broad Institute Genomics Platform"/>
            <consortium name="The Broad Institute Genome Sequencing Center for Infectious Disease"/>
            <person name="Wu L."/>
            <person name="Ma J."/>
        </authorList>
    </citation>
    <scope>NUCLEOTIDE SEQUENCE [LARGE SCALE GENOMIC DNA]</scope>
    <source>
        <strain evidence="2">KCTC 3913</strain>
    </source>
</reference>
<name>A0ABW5RWN6_9BACI</name>
<accession>A0ABW5RWN6</accession>
<gene>
    <name evidence="1" type="ORF">ACFSUL_20530</name>
</gene>
<proteinExistence type="predicted"/>
<dbReference type="EMBL" id="JBHUMF010000035">
    <property type="protein sequence ID" value="MFD2683123.1"/>
    <property type="molecule type" value="Genomic_DNA"/>
</dbReference>
<evidence type="ECO:0000313" key="1">
    <source>
        <dbReference type="EMBL" id="MFD2683123.1"/>
    </source>
</evidence>
<dbReference type="RefSeq" id="WP_377938139.1">
    <property type="nucleotide sequence ID" value="NZ_JBHUMF010000035.1"/>
</dbReference>
<sequence length="94" mass="10537">MTDDVTNLNEMGLIINNEFETSKTINVVLKSTNVEATKAGERLTWGTLKNNGTTFNLNDNEKYDIIPVRNYVLEAPFTDKANNITTLTLNITVQ</sequence>
<keyword evidence="2" id="KW-1185">Reference proteome</keyword>